<keyword evidence="4 8" id="KW-0732">Signal</keyword>
<feature type="domain" description="GOLD" evidence="9">
    <location>
        <begin position="23"/>
        <end position="185"/>
    </location>
</feature>
<dbReference type="EMBL" id="JARBHA010000007">
    <property type="protein sequence ID" value="KAJ9696046.1"/>
    <property type="molecule type" value="Genomic_DNA"/>
</dbReference>
<feature type="transmembrane region" description="Helical" evidence="7">
    <location>
        <begin position="158"/>
        <end position="180"/>
    </location>
</feature>
<accession>A0AA38ZVK6</accession>
<evidence type="ECO:0000313" key="11">
    <source>
        <dbReference type="Proteomes" id="UP001168098"/>
    </source>
</evidence>
<keyword evidence="6 7" id="KW-0472">Membrane</keyword>
<dbReference type="AlphaFoldDB" id="A0AA38ZVK6"/>
<keyword evidence="11" id="KW-1185">Reference proteome</keyword>
<comment type="subcellular location">
    <subcellularLocation>
        <location evidence="1">Membrane</location>
        <topology evidence="1">Single-pass type I membrane protein</topology>
    </subcellularLocation>
</comment>
<evidence type="ECO:0000256" key="7">
    <source>
        <dbReference type="SAM" id="Phobius"/>
    </source>
</evidence>
<name>A0AA38ZVK6_VITRO</name>
<evidence type="ECO:0000256" key="4">
    <source>
        <dbReference type="ARBA" id="ARBA00022729"/>
    </source>
</evidence>
<reference evidence="10 11" key="1">
    <citation type="journal article" date="2023" name="BMC Biotechnol.">
        <title>Vitis rotundifolia cv Carlos genome sequencing.</title>
        <authorList>
            <person name="Huff M."/>
            <person name="Hulse-Kemp A."/>
            <person name="Scheffler B."/>
            <person name="Youngblood R."/>
            <person name="Simpson S."/>
            <person name="Babiker E."/>
            <person name="Staton M."/>
        </authorList>
    </citation>
    <scope>NUCLEOTIDE SEQUENCE [LARGE SCALE GENOMIC DNA]</scope>
    <source>
        <tissue evidence="10">Leaf</tissue>
    </source>
</reference>
<comment type="caution">
    <text evidence="10">The sequence shown here is derived from an EMBL/GenBank/DDBJ whole genome shotgun (WGS) entry which is preliminary data.</text>
</comment>
<evidence type="ECO:0000259" key="9">
    <source>
        <dbReference type="SMART" id="SM01190"/>
    </source>
</evidence>
<evidence type="ECO:0000256" key="6">
    <source>
        <dbReference type="ARBA" id="ARBA00023136"/>
    </source>
</evidence>
<dbReference type="GO" id="GO:0016020">
    <property type="term" value="C:membrane"/>
    <property type="evidence" value="ECO:0007669"/>
    <property type="project" value="UniProtKB-SubCell"/>
</dbReference>
<evidence type="ECO:0000256" key="5">
    <source>
        <dbReference type="ARBA" id="ARBA00022989"/>
    </source>
</evidence>
<comment type="similarity">
    <text evidence="2">Belongs to the EMP24/GP25L family.</text>
</comment>
<evidence type="ECO:0000313" key="10">
    <source>
        <dbReference type="EMBL" id="KAJ9696046.1"/>
    </source>
</evidence>
<dbReference type="SMART" id="SM01190">
    <property type="entry name" value="EMP24_GP25L"/>
    <property type="match status" value="1"/>
</dbReference>
<dbReference type="InterPro" id="IPR009038">
    <property type="entry name" value="GOLD_dom"/>
</dbReference>
<evidence type="ECO:0000256" key="1">
    <source>
        <dbReference type="ARBA" id="ARBA00004479"/>
    </source>
</evidence>
<keyword evidence="5 7" id="KW-1133">Transmembrane helix</keyword>
<dbReference type="Proteomes" id="UP001168098">
    <property type="component" value="Unassembled WGS sequence"/>
</dbReference>
<dbReference type="Pfam" id="PF01105">
    <property type="entry name" value="EMP24_GP25L"/>
    <property type="match status" value="1"/>
</dbReference>
<gene>
    <name evidence="10" type="ORF">PVL29_008349</name>
</gene>
<proteinExistence type="inferred from homology"/>
<evidence type="ECO:0000256" key="2">
    <source>
        <dbReference type="ARBA" id="ARBA00007104"/>
    </source>
</evidence>
<protein>
    <recommendedName>
        <fullName evidence="9">GOLD domain-containing protein</fullName>
    </recommendedName>
</protein>
<dbReference type="InterPro" id="IPR015720">
    <property type="entry name" value="Emp24-like"/>
</dbReference>
<sequence length="193" mass="22224">MELRRSFFTALGFVLIFFSRGCSLSITVNNMECVSEAVHFEGDTVSGYFVVLDHDIFWGSDHPGIEFTKNLSSRPHKVEHTNFVSIILFLPQRPVSFYIHVGHIPNEYELAKDEHLHPVNVRITELREALFSVAAEQKYLKARDARHRATNESTRKRVVFYTLAEYILLAATSGLQVVYIRRLFSKSVAYNRV</sequence>
<feature type="signal peptide" evidence="8">
    <location>
        <begin position="1"/>
        <end position="23"/>
    </location>
</feature>
<organism evidence="10 11">
    <name type="scientific">Vitis rotundifolia</name>
    <name type="common">Muscadine grape</name>
    <dbReference type="NCBI Taxonomy" id="103349"/>
    <lineage>
        <taxon>Eukaryota</taxon>
        <taxon>Viridiplantae</taxon>
        <taxon>Streptophyta</taxon>
        <taxon>Embryophyta</taxon>
        <taxon>Tracheophyta</taxon>
        <taxon>Spermatophyta</taxon>
        <taxon>Magnoliopsida</taxon>
        <taxon>eudicotyledons</taxon>
        <taxon>Gunneridae</taxon>
        <taxon>Pentapetalae</taxon>
        <taxon>rosids</taxon>
        <taxon>Vitales</taxon>
        <taxon>Vitaceae</taxon>
        <taxon>Viteae</taxon>
        <taxon>Vitis</taxon>
    </lineage>
</organism>
<feature type="chain" id="PRO_5041247234" description="GOLD domain-containing protein" evidence="8">
    <location>
        <begin position="24"/>
        <end position="193"/>
    </location>
</feature>
<evidence type="ECO:0000256" key="8">
    <source>
        <dbReference type="SAM" id="SignalP"/>
    </source>
</evidence>
<evidence type="ECO:0000256" key="3">
    <source>
        <dbReference type="ARBA" id="ARBA00022692"/>
    </source>
</evidence>
<keyword evidence="3 7" id="KW-0812">Transmembrane</keyword>
<dbReference type="PANTHER" id="PTHR22811">
    <property type="entry name" value="TRANSMEMBRANE EMP24 DOMAIN-CONTAINING PROTEIN"/>
    <property type="match status" value="1"/>
</dbReference>